<dbReference type="InterPro" id="IPR012729">
    <property type="entry name" value="ThiF_fam2"/>
</dbReference>
<organism evidence="3 4">
    <name type="scientific">Vallitalea pronyensis</name>
    <dbReference type="NCBI Taxonomy" id="1348613"/>
    <lineage>
        <taxon>Bacteria</taxon>
        <taxon>Bacillati</taxon>
        <taxon>Bacillota</taxon>
        <taxon>Clostridia</taxon>
        <taxon>Lachnospirales</taxon>
        <taxon>Vallitaleaceae</taxon>
        <taxon>Vallitalea</taxon>
    </lineage>
</organism>
<dbReference type="KEGG" id="vpy:HZI73_14335"/>
<evidence type="ECO:0000259" key="2">
    <source>
        <dbReference type="Pfam" id="PF14453"/>
    </source>
</evidence>
<evidence type="ECO:0000259" key="1">
    <source>
        <dbReference type="Pfam" id="PF00899"/>
    </source>
</evidence>
<dbReference type="RefSeq" id="WP_212694076.1">
    <property type="nucleotide sequence ID" value="NZ_CP058649.1"/>
</dbReference>
<keyword evidence="3" id="KW-0548">Nucleotidyltransferase</keyword>
<dbReference type="AlphaFoldDB" id="A0A8J8ML35"/>
<sequence>MKIVVNEKNCFVPHHASAYAVRDMIKNDADIIIVNGHVIHKDITLKAKDTVTLIKRGEKPKKRALEALLVARHTPGVHERIKNACVGIAGLGGLGSHAAVSLARLGIGKLILIDYDVVEPSNLNRQHYFLKHIGMKKTSALKDILEQINPFVKIVTKDVCLDQTNIAMCFREPDIVIEAFDHPESKAVLVNTLLSEHKTVVAASGVAGYFSNNTITTKRVMKNLYVIGDGVSEAKIGSGLMAPRVAIAANHQANMVLRLILGERHT</sequence>
<feature type="domain" description="THIF-type NAD/FAD binding fold" evidence="1">
    <location>
        <begin position="77"/>
        <end position="263"/>
    </location>
</feature>
<dbReference type="PANTHER" id="PTHR43267">
    <property type="entry name" value="TRNA THREONYLCARBAMOYLADENOSINE DEHYDRATASE"/>
    <property type="match status" value="1"/>
</dbReference>
<dbReference type="Pfam" id="PF00899">
    <property type="entry name" value="ThiF"/>
    <property type="match status" value="1"/>
</dbReference>
<keyword evidence="3" id="KW-0808">Transferase</keyword>
<evidence type="ECO:0000313" key="4">
    <source>
        <dbReference type="Proteomes" id="UP000683246"/>
    </source>
</evidence>
<dbReference type="InterPro" id="IPR032726">
    <property type="entry name" value="ThiS-like_dom"/>
</dbReference>
<dbReference type="SUPFAM" id="SSF69572">
    <property type="entry name" value="Activating enzymes of the ubiquitin-like proteins"/>
    <property type="match status" value="1"/>
</dbReference>
<dbReference type="InterPro" id="IPR035985">
    <property type="entry name" value="Ubiquitin-activating_enz"/>
</dbReference>
<dbReference type="GO" id="GO:0008641">
    <property type="term" value="F:ubiquitin-like modifier activating enzyme activity"/>
    <property type="evidence" value="ECO:0007669"/>
    <property type="project" value="InterPro"/>
</dbReference>
<gene>
    <name evidence="3" type="primary">thiF</name>
    <name evidence="3" type="ORF">HZI73_14335</name>
</gene>
<dbReference type="EMBL" id="CP058649">
    <property type="protein sequence ID" value="QUI23392.1"/>
    <property type="molecule type" value="Genomic_DNA"/>
</dbReference>
<reference evidence="3" key="1">
    <citation type="submission" date="2020-07" db="EMBL/GenBank/DDBJ databases">
        <title>Vallitalea pronyensis genome.</title>
        <authorList>
            <person name="Postec A."/>
        </authorList>
    </citation>
    <scope>NUCLEOTIDE SEQUENCE</scope>
    <source>
        <strain evidence="3">FatNI3</strain>
    </source>
</reference>
<keyword evidence="4" id="KW-1185">Reference proteome</keyword>
<dbReference type="GO" id="GO:0061503">
    <property type="term" value="F:tRNA threonylcarbamoyladenosine dehydratase"/>
    <property type="evidence" value="ECO:0007669"/>
    <property type="project" value="TreeGrafter"/>
</dbReference>
<dbReference type="InterPro" id="IPR000594">
    <property type="entry name" value="ThiF_NAD_FAD-bd"/>
</dbReference>
<dbReference type="NCBIfam" id="NF006395">
    <property type="entry name" value="PRK08644.1"/>
    <property type="match status" value="1"/>
</dbReference>
<dbReference type="GO" id="GO:0016779">
    <property type="term" value="F:nucleotidyltransferase activity"/>
    <property type="evidence" value="ECO:0007669"/>
    <property type="project" value="UniProtKB-KW"/>
</dbReference>
<dbReference type="PANTHER" id="PTHR43267:SF3">
    <property type="entry name" value="THIF PROTEIN"/>
    <property type="match status" value="1"/>
</dbReference>
<protein>
    <submittedName>
        <fullName evidence="3">Sulfur carrier protein ThiS adenylyltransferase ThiF</fullName>
    </submittedName>
</protein>
<dbReference type="Proteomes" id="UP000683246">
    <property type="component" value="Chromosome"/>
</dbReference>
<accession>A0A8J8ML35</accession>
<feature type="domain" description="ThiS-like ubiquitin" evidence="2">
    <location>
        <begin position="1"/>
        <end position="57"/>
    </location>
</feature>
<name>A0A8J8ML35_9FIRM</name>
<proteinExistence type="predicted"/>
<dbReference type="Pfam" id="PF14453">
    <property type="entry name" value="ThiS-like"/>
    <property type="match status" value="1"/>
</dbReference>
<dbReference type="GO" id="GO:0061504">
    <property type="term" value="P:cyclic threonylcarbamoyladenosine biosynthetic process"/>
    <property type="evidence" value="ECO:0007669"/>
    <property type="project" value="TreeGrafter"/>
</dbReference>
<dbReference type="InterPro" id="IPR045886">
    <property type="entry name" value="ThiF/MoeB/HesA"/>
</dbReference>
<dbReference type="Gene3D" id="3.40.50.720">
    <property type="entry name" value="NAD(P)-binding Rossmann-like Domain"/>
    <property type="match status" value="1"/>
</dbReference>
<dbReference type="NCBIfam" id="TIGR02354">
    <property type="entry name" value="thiF_fam2"/>
    <property type="match status" value="1"/>
</dbReference>
<evidence type="ECO:0000313" key="3">
    <source>
        <dbReference type="EMBL" id="QUI23392.1"/>
    </source>
</evidence>